<sequence>MKGYRRADPAFSLCGLCCGLCPMHRGGHCPGCGGGEGHQSCAFIRCSRERGAAEFCSQCAQYPCPRFAQAMEYDSFLPHRNMVRDLERFASMGAAAFRAELDEKSSLSETLLAHYNDGRRKQLFTTAVYLLPPPELRQTLAALDAECADVSCVRDRAALAAQCLAAAQAAGLELKLRKSPNAEVLGLESPVCCLRKTVCLL</sequence>
<reference evidence="1" key="1">
    <citation type="submission" date="2020-08" db="EMBL/GenBank/DDBJ databases">
        <title>Genome public.</title>
        <authorList>
            <person name="Liu C."/>
            <person name="Sun Q."/>
        </authorList>
    </citation>
    <scope>NUCLEOTIDE SEQUENCE</scope>
    <source>
        <strain evidence="1">NSJ-51</strain>
    </source>
</reference>
<dbReference type="AlphaFoldDB" id="A0A8J6JFF9"/>
<evidence type="ECO:0000313" key="1">
    <source>
        <dbReference type="EMBL" id="MBC5734307.1"/>
    </source>
</evidence>
<gene>
    <name evidence="1" type="ORF">H8S57_11290</name>
</gene>
<proteinExistence type="predicted"/>
<organism evidence="1 2">
    <name type="scientific">Lawsonibacter hominis</name>
    <dbReference type="NCBI Taxonomy" id="2763053"/>
    <lineage>
        <taxon>Bacteria</taxon>
        <taxon>Bacillati</taxon>
        <taxon>Bacillota</taxon>
        <taxon>Clostridia</taxon>
        <taxon>Eubacteriales</taxon>
        <taxon>Oscillospiraceae</taxon>
        <taxon>Lawsonibacter</taxon>
    </lineage>
</organism>
<evidence type="ECO:0000313" key="2">
    <source>
        <dbReference type="Proteomes" id="UP000661435"/>
    </source>
</evidence>
<keyword evidence="2" id="KW-1185">Reference proteome</keyword>
<comment type="caution">
    <text evidence="1">The sequence shown here is derived from an EMBL/GenBank/DDBJ whole genome shotgun (WGS) entry which is preliminary data.</text>
</comment>
<dbReference type="RefSeq" id="WP_186908198.1">
    <property type="nucleotide sequence ID" value="NZ_JACOPP010000016.1"/>
</dbReference>
<dbReference type="EMBL" id="JACOPP010000016">
    <property type="protein sequence ID" value="MBC5734307.1"/>
    <property type="molecule type" value="Genomic_DNA"/>
</dbReference>
<accession>A0A8J6JFF9</accession>
<protein>
    <submittedName>
        <fullName evidence="1">DUF3795 domain-containing protein</fullName>
    </submittedName>
</protein>
<dbReference type="Proteomes" id="UP000661435">
    <property type="component" value="Unassembled WGS sequence"/>
</dbReference>
<name>A0A8J6JFF9_9FIRM</name>